<dbReference type="EMBL" id="FNJU01000003">
    <property type="protein sequence ID" value="SDP52732.1"/>
    <property type="molecule type" value="Genomic_DNA"/>
</dbReference>
<dbReference type="GO" id="GO:0003735">
    <property type="term" value="F:structural constituent of ribosome"/>
    <property type="evidence" value="ECO:0007669"/>
    <property type="project" value="InterPro"/>
</dbReference>
<dbReference type="Proteomes" id="UP000199159">
    <property type="component" value="Unassembled WGS sequence"/>
</dbReference>
<dbReference type="STRING" id="930152.SAMN05216565_103488"/>
<organism evidence="1 2">
    <name type="scientific">Litchfieldia salsa</name>
    <dbReference type="NCBI Taxonomy" id="930152"/>
    <lineage>
        <taxon>Bacteria</taxon>
        <taxon>Bacillati</taxon>
        <taxon>Bacillota</taxon>
        <taxon>Bacilli</taxon>
        <taxon>Bacillales</taxon>
        <taxon>Bacillaceae</taxon>
        <taxon>Litchfieldia</taxon>
    </lineage>
</organism>
<proteinExistence type="predicted"/>
<protein>
    <submittedName>
        <fullName evidence="1">Uncharacterized protein</fullName>
    </submittedName>
</protein>
<sequence>MQKKPEHSNHKVSEENNDLNEMLECETYFGKDFFWNELEMIVVDGVIGSNDD</sequence>
<dbReference type="GO" id="GO:0005840">
    <property type="term" value="C:ribosome"/>
    <property type="evidence" value="ECO:0007669"/>
    <property type="project" value="InterPro"/>
</dbReference>
<reference evidence="2" key="1">
    <citation type="submission" date="2016-10" db="EMBL/GenBank/DDBJ databases">
        <authorList>
            <person name="Varghese N."/>
            <person name="Submissions S."/>
        </authorList>
    </citation>
    <scope>NUCLEOTIDE SEQUENCE [LARGE SCALE GENOMIC DNA]</scope>
    <source>
        <strain evidence="2">IBRC-M10078</strain>
    </source>
</reference>
<evidence type="ECO:0000313" key="1">
    <source>
        <dbReference type="EMBL" id="SDP52732.1"/>
    </source>
</evidence>
<dbReference type="InterPro" id="IPR018130">
    <property type="entry name" value="Ribosomal_uS2_CS"/>
</dbReference>
<keyword evidence="2" id="KW-1185">Reference proteome</keyword>
<name>A0A1H0TF95_9BACI</name>
<dbReference type="AlphaFoldDB" id="A0A1H0TF95"/>
<gene>
    <name evidence="1" type="ORF">SAMN05216565_103488</name>
</gene>
<accession>A0A1H0TF95</accession>
<dbReference type="GO" id="GO:0006412">
    <property type="term" value="P:translation"/>
    <property type="evidence" value="ECO:0007669"/>
    <property type="project" value="InterPro"/>
</dbReference>
<evidence type="ECO:0000313" key="2">
    <source>
        <dbReference type="Proteomes" id="UP000199159"/>
    </source>
</evidence>
<dbReference type="PROSITE" id="PS00962">
    <property type="entry name" value="RIBOSOMAL_S2_1"/>
    <property type="match status" value="1"/>
</dbReference>
<dbReference type="RefSeq" id="WP_175490245.1">
    <property type="nucleotide sequence ID" value="NZ_FNJU01000003.1"/>
</dbReference>